<feature type="transmembrane region" description="Helical" evidence="2">
    <location>
        <begin position="6"/>
        <end position="23"/>
    </location>
</feature>
<dbReference type="EMBL" id="VXKB01000001">
    <property type="protein sequence ID" value="KAA8716788.1"/>
    <property type="molecule type" value="Genomic_DNA"/>
</dbReference>
<dbReference type="PROSITE" id="PS51257">
    <property type="entry name" value="PROKAR_LIPOPROTEIN"/>
    <property type="match status" value="1"/>
</dbReference>
<keyword evidence="2" id="KW-0812">Transmembrane</keyword>
<dbReference type="Proteomes" id="UP000322181">
    <property type="component" value="Unassembled WGS sequence"/>
</dbReference>
<proteinExistence type="predicted"/>
<keyword evidence="2" id="KW-1133">Transmembrane helix</keyword>
<dbReference type="Pfam" id="PF03526">
    <property type="entry name" value="Microcin"/>
    <property type="match status" value="1"/>
</dbReference>
<dbReference type="RefSeq" id="WP_150384626.1">
    <property type="nucleotide sequence ID" value="NZ_BAAAFS010000001.1"/>
</dbReference>
<accession>A0A5M9R9N9</accession>
<evidence type="ECO:0000256" key="1">
    <source>
        <dbReference type="ARBA" id="ARBA00023025"/>
    </source>
</evidence>
<reference evidence="3 4" key="1">
    <citation type="submission" date="2019-09" db="EMBL/GenBank/DDBJ databases">
        <title>Draft genome sequence of various Type strains from the CCUG.</title>
        <authorList>
            <person name="Pineiro-Iglesias B."/>
            <person name="Tunovic T."/>
            <person name="Unosson C."/>
            <person name="Inganas E."/>
            <person name="Ohlen M."/>
            <person name="Cardew S."/>
            <person name="Jensie-Markopoulos S."/>
            <person name="Salva-Serra F."/>
            <person name="Jaen-Luchoro D."/>
            <person name="Karlsson R."/>
            <person name="Svensson-Stadler L."/>
            <person name="Chun J."/>
            <person name="Moore E."/>
        </authorList>
    </citation>
    <scope>NUCLEOTIDE SEQUENCE [LARGE SCALE GENOMIC DNA]</scope>
    <source>
        <strain evidence="3 4">CCUG 53682T</strain>
    </source>
</reference>
<dbReference type="InterPro" id="IPR003061">
    <property type="entry name" value="Microcin"/>
</dbReference>
<feature type="transmembrane region" description="Helical" evidence="2">
    <location>
        <begin position="78"/>
        <end position="104"/>
    </location>
</feature>
<evidence type="ECO:0000313" key="4">
    <source>
        <dbReference type="Proteomes" id="UP000322181"/>
    </source>
</evidence>
<evidence type="ECO:0000256" key="2">
    <source>
        <dbReference type="SAM" id="Phobius"/>
    </source>
</evidence>
<keyword evidence="2" id="KW-0472">Membrane</keyword>
<comment type="caution">
    <text evidence="3">The sequence shown here is derived from an EMBL/GenBank/DDBJ whole genome shotgun (WGS) entry which is preliminary data.</text>
</comment>
<dbReference type="GO" id="GO:0030153">
    <property type="term" value="P:bacteriocin immunity"/>
    <property type="evidence" value="ECO:0007669"/>
    <property type="project" value="UniProtKB-KW"/>
</dbReference>
<keyword evidence="1" id="KW-0079">Bacteriocin immunity</keyword>
<organism evidence="3 4">
    <name type="scientific">Morganella psychrotolerans</name>
    <dbReference type="NCBI Taxonomy" id="368603"/>
    <lineage>
        <taxon>Bacteria</taxon>
        <taxon>Pseudomonadati</taxon>
        <taxon>Pseudomonadota</taxon>
        <taxon>Gammaproteobacteria</taxon>
        <taxon>Enterobacterales</taxon>
        <taxon>Morganellaceae</taxon>
        <taxon>Morganella</taxon>
    </lineage>
</organism>
<dbReference type="GO" id="GO:0015643">
    <property type="term" value="F:toxic substance binding"/>
    <property type="evidence" value="ECO:0007669"/>
    <property type="project" value="InterPro"/>
</dbReference>
<protein>
    <submittedName>
        <fullName evidence="3">Colicin transporter</fullName>
    </submittedName>
</protein>
<feature type="transmembrane region" description="Helical" evidence="2">
    <location>
        <begin position="35"/>
        <end position="58"/>
    </location>
</feature>
<evidence type="ECO:0000313" key="3">
    <source>
        <dbReference type="EMBL" id="KAA8716788.1"/>
    </source>
</evidence>
<name>A0A5M9R9N9_9GAMM</name>
<sequence length="111" mass="13320">MTKKYYIQNMCWGWFYACMFFYFCWNDNFKYRESFLFISILGIFLYPVAKWAVEYFFLKFTTREFWNSGFFMDTPGKMGLLAMYGCSVFLLSIPVVTVVIIALVTKRLLTK</sequence>
<dbReference type="AlphaFoldDB" id="A0A5M9R9N9"/>
<gene>
    <name evidence="3" type="ORF">F4V73_02620</name>
</gene>